<comment type="cofactor">
    <cofactor evidence="7">
        <name>Zn(2+)</name>
        <dbReference type="ChEBI" id="CHEBI:29105"/>
    </cofactor>
    <text evidence="7">Binds 2 Zn(2+) ions per subunit.</text>
</comment>
<dbReference type="InterPro" id="IPR002933">
    <property type="entry name" value="Peptidase_M20"/>
</dbReference>
<protein>
    <submittedName>
        <fullName evidence="11">Zn-dependent hydrolase</fullName>
    </submittedName>
</protein>
<feature type="domain" description="Peptidase M20 dimerisation" evidence="10">
    <location>
        <begin position="236"/>
        <end position="331"/>
    </location>
</feature>
<dbReference type="Gene3D" id="3.30.70.360">
    <property type="match status" value="1"/>
</dbReference>
<evidence type="ECO:0000256" key="5">
    <source>
        <dbReference type="ARBA" id="ARBA00022801"/>
    </source>
</evidence>
<dbReference type="PROSITE" id="PS00758">
    <property type="entry name" value="ARGE_DAPE_CPG2_1"/>
    <property type="match status" value="1"/>
</dbReference>
<dbReference type="PANTHER" id="PTHR32494:SF19">
    <property type="entry name" value="ALLANTOATE DEIMINASE-RELATED"/>
    <property type="match status" value="1"/>
</dbReference>
<dbReference type="SUPFAM" id="SSF53187">
    <property type="entry name" value="Zn-dependent exopeptidases"/>
    <property type="match status" value="1"/>
</dbReference>
<feature type="binding site" evidence="7">
    <location>
        <position position="116"/>
    </location>
    <ligand>
        <name>Zn(2+)</name>
        <dbReference type="ChEBI" id="CHEBI:29105"/>
        <label>2</label>
    </ligand>
</feature>
<gene>
    <name evidence="11" type="ORF">NCCP1664_10950</name>
</gene>
<dbReference type="RefSeq" id="WP_225873691.1">
    <property type="nucleotide sequence ID" value="NZ_BKDJ01000004.1"/>
</dbReference>
<dbReference type="CDD" id="cd03884">
    <property type="entry name" value="M20_bAS"/>
    <property type="match status" value="1"/>
</dbReference>
<dbReference type="Pfam" id="PF01546">
    <property type="entry name" value="Peptidase_M20"/>
    <property type="match status" value="1"/>
</dbReference>
<dbReference type="InterPro" id="IPR001261">
    <property type="entry name" value="ArgE/DapE_CS"/>
</dbReference>
<comment type="caution">
    <text evidence="11">The sequence shown here is derived from an EMBL/GenBank/DDBJ whole genome shotgun (WGS) entry which is preliminary data.</text>
</comment>
<dbReference type="InterPro" id="IPR036264">
    <property type="entry name" value="Bact_exopeptidase_dim_dom"/>
</dbReference>
<dbReference type="Pfam" id="PF07687">
    <property type="entry name" value="M20_dimer"/>
    <property type="match status" value="1"/>
</dbReference>
<evidence type="ECO:0000256" key="7">
    <source>
        <dbReference type="PIRSR" id="PIRSR001235-1"/>
    </source>
</evidence>
<dbReference type="NCBIfam" id="TIGR01879">
    <property type="entry name" value="hydantase"/>
    <property type="match status" value="1"/>
</dbReference>
<keyword evidence="6" id="KW-0464">Manganese</keyword>
<keyword evidence="5 11" id="KW-0378">Hydrolase</keyword>
<dbReference type="NCBIfam" id="NF006775">
    <property type="entry name" value="PRK09290.2-5"/>
    <property type="match status" value="1"/>
</dbReference>
<proteinExistence type="inferred from homology"/>
<feature type="compositionally biased region" description="Low complexity" evidence="9">
    <location>
        <begin position="8"/>
        <end position="18"/>
    </location>
</feature>
<evidence type="ECO:0000256" key="2">
    <source>
        <dbReference type="ARBA" id="ARBA00006153"/>
    </source>
</evidence>
<feature type="binding site" evidence="7">
    <location>
        <position position="105"/>
    </location>
    <ligand>
        <name>Zn(2+)</name>
        <dbReference type="ChEBI" id="CHEBI:29105"/>
        <label>1</label>
    </ligand>
</feature>
<dbReference type="Proteomes" id="UP000325307">
    <property type="component" value="Unassembled WGS sequence"/>
</dbReference>
<feature type="binding site" evidence="7">
    <location>
        <position position="406"/>
    </location>
    <ligand>
        <name>Zn(2+)</name>
        <dbReference type="ChEBI" id="CHEBI:29105"/>
        <label>2</label>
    </ligand>
</feature>
<evidence type="ECO:0000313" key="11">
    <source>
        <dbReference type="EMBL" id="GER22598.1"/>
    </source>
</evidence>
<evidence type="ECO:0000259" key="10">
    <source>
        <dbReference type="Pfam" id="PF07687"/>
    </source>
</evidence>
<dbReference type="Gene3D" id="3.40.630.10">
    <property type="entry name" value="Zn peptidases"/>
    <property type="match status" value="1"/>
</dbReference>
<dbReference type="AlphaFoldDB" id="A0A5A7NS18"/>
<keyword evidence="7" id="KW-0862">Zinc</keyword>
<evidence type="ECO:0000313" key="12">
    <source>
        <dbReference type="Proteomes" id="UP000325307"/>
    </source>
</evidence>
<dbReference type="InterPro" id="IPR010158">
    <property type="entry name" value="Amidase_Cbmase"/>
</dbReference>
<reference evidence="11 12" key="1">
    <citation type="submission" date="2019-09" db="EMBL/GenBank/DDBJ databases">
        <title>Arthrobacter zafarii sp. nov., a moderately thermotolerant and halotolerant actinobacterium isolated from Cholistan desert soil of Pakistan.</title>
        <authorList>
            <person name="Amin A."/>
            <person name="Ahmed I."/>
            <person name="Khalid N."/>
            <person name="Schumann P."/>
            <person name="Busse H.J."/>
            <person name="Khan I.U."/>
            <person name="Li S."/>
            <person name="Li W.J."/>
        </authorList>
    </citation>
    <scope>NUCLEOTIDE SEQUENCE [LARGE SCALE GENOMIC DNA]</scope>
    <source>
        <strain evidence="11 12">NCCP-1664</strain>
    </source>
</reference>
<evidence type="ECO:0000256" key="6">
    <source>
        <dbReference type="ARBA" id="ARBA00023211"/>
    </source>
</evidence>
<evidence type="ECO:0000256" key="3">
    <source>
        <dbReference type="ARBA" id="ARBA00011738"/>
    </source>
</evidence>
<feature type="binding site" evidence="8">
    <location>
        <position position="240"/>
    </location>
    <ligand>
        <name>allantoate</name>
        <dbReference type="ChEBI" id="CHEBI:17536"/>
    </ligand>
</feature>
<organism evidence="11 12">
    <name type="scientific">Zafaria cholistanensis</name>
    <dbReference type="NCBI Taxonomy" id="1682741"/>
    <lineage>
        <taxon>Bacteria</taxon>
        <taxon>Bacillati</taxon>
        <taxon>Actinomycetota</taxon>
        <taxon>Actinomycetes</taxon>
        <taxon>Micrococcales</taxon>
        <taxon>Micrococcaceae</taxon>
        <taxon>Zafaria</taxon>
    </lineage>
</organism>
<evidence type="ECO:0000256" key="9">
    <source>
        <dbReference type="SAM" id="MobiDB-lite"/>
    </source>
</evidence>
<feature type="binding site" evidence="7">
    <location>
        <position position="215"/>
    </location>
    <ligand>
        <name>Zn(2+)</name>
        <dbReference type="ChEBI" id="CHEBI:29105"/>
        <label>1</label>
    </ligand>
</feature>
<dbReference type="InterPro" id="IPR011650">
    <property type="entry name" value="Peptidase_M20_dimer"/>
</dbReference>
<feature type="region of interest" description="Disordered" evidence="9">
    <location>
        <begin position="1"/>
        <end position="26"/>
    </location>
</feature>
<feature type="binding site" evidence="8">
    <location>
        <position position="298"/>
    </location>
    <ligand>
        <name>allantoate</name>
        <dbReference type="ChEBI" id="CHEBI:17536"/>
    </ligand>
</feature>
<comment type="subunit">
    <text evidence="3">Homodimer.</text>
</comment>
<feature type="binding site" evidence="7">
    <location>
        <position position="151"/>
    </location>
    <ligand>
        <name>Zn(2+)</name>
        <dbReference type="ChEBI" id="CHEBI:29105"/>
        <label>2</label>
    </ligand>
</feature>
<evidence type="ECO:0000256" key="4">
    <source>
        <dbReference type="ARBA" id="ARBA00022723"/>
    </source>
</evidence>
<sequence>MSGPRALGAPQAGTAAAGGTPGPTPRSLEAAARIMARCEELAAISAMDGGIERTYLTPEHAAHNALAAGWMAEAGLATWQDAAGNQCGRLEGSVPGLPALLLASHLDTVPDAGKYDGILGVLIAIEAAARLRERARELPFAIETVAFGDEEGTRFGATLLGSRALAGTWNPDWFGLKDAHGTTLEEAFRAFGLDPGRVGEAARRPGDLAGYLEVHIEQGPRLEEAGRALAAVTSIAGARRFHLTVTGEARHTGGTPYAKRRDALIGASRAVLDIVAIARAEGAIATVGQFQAFPGAVNVVPGRVEFSLDLRARSDGLRDRVWGLVREAVQAFCRGRNLELSVREIHSAPTVPCAPRLMEAVRAGIRATGDAEPMELYSKAGHDAMAVAAVTDMAMLFVRCEDGISHAPDEKVALEDVAVALDAFEAAVLAAARG</sequence>
<comment type="similarity">
    <text evidence="2">Belongs to the peptidase M20 family.</text>
</comment>
<evidence type="ECO:0000256" key="8">
    <source>
        <dbReference type="PIRSR" id="PIRSR001235-2"/>
    </source>
</evidence>
<accession>A0A5A7NS18</accession>
<dbReference type="EMBL" id="BKDJ01000004">
    <property type="protein sequence ID" value="GER22598.1"/>
    <property type="molecule type" value="Genomic_DNA"/>
</dbReference>
<dbReference type="GO" id="GO:0046872">
    <property type="term" value="F:metal ion binding"/>
    <property type="evidence" value="ECO:0007669"/>
    <property type="project" value="UniProtKB-KW"/>
</dbReference>
<dbReference type="PIRSF" id="PIRSF001235">
    <property type="entry name" value="Amidase_carbamoylase"/>
    <property type="match status" value="1"/>
</dbReference>
<name>A0A5A7NS18_9MICC</name>
<keyword evidence="12" id="KW-1185">Reference proteome</keyword>
<feature type="binding site" evidence="7">
    <location>
        <position position="116"/>
    </location>
    <ligand>
        <name>Zn(2+)</name>
        <dbReference type="ChEBI" id="CHEBI:29105"/>
        <label>1</label>
    </ligand>
</feature>
<evidence type="ECO:0000256" key="1">
    <source>
        <dbReference type="ARBA" id="ARBA00001936"/>
    </source>
</evidence>
<dbReference type="SUPFAM" id="SSF55031">
    <property type="entry name" value="Bacterial exopeptidase dimerisation domain"/>
    <property type="match status" value="1"/>
</dbReference>
<comment type="cofactor">
    <cofactor evidence="1">
        <name>Mn(2+)</name>
        <dbReference type="ChEBI" id="CHEBI:29035"/>
    </cofactor>
</comment>
<feature type="binding site" evidence="8">
    <location>
        <position position="311"/>
    </location>
    <ligand>
        <name>allantoate</name>
        <dbReference type="ChEBI" id="CHEBI:17536"/>
    </ligand>
</feature>
<dbReference type="PANTHER" id="PTHR32494">
    <property type="entry name" value="ALLANTOATE DEIMINASE-RELATED"/>
    <property type="match status" value="1"/>
</dbReference>
<keyword evidence="4 7" id="KW-0479">Metal-binding</keyword>
<dbReference type="GO" id="GO:0016813">
    <property type="term" value="F:hydrolase activity, acting on carbon-nitrogen (but not peptide) bonds, in linear amidines"/>
    <property type="evidence" value="ECO:0007669"/>
    <property type="project" value="InterPro"/>
</dbReference>